<keyword evidence="3" id="KW-1185">Reference proteome</keyword>
<dbReference type="CDD" id="cd22717">
    <property type="entry name" value="FHA_APLF"/>
    <property type="match status" value="1"/>
</dbReference>
<evidence type="ECO:0000256" key="1">
    <source>
        <dbReference type="SAM" id="MobiDB-lite"/>
    </source>
</evidence>
<dbReference type="InterPro" id="IPR039253">
    <property type="entry name" value="APLF"/>
</dbReference>
<dbReference type="OrthoDB" id="10256774at2759"/>
<dbReference type="Proteomes" id="UP000504632">
    <property type="component" value="Chromosome 7"/>
</dbReference>
<feature type="compositionally biased region" description="Basic and acidic residues" evidence="1">
    <location>
        <begin position="145"/>
        <end position="155"/>
    </location>
</feature>
<accession>A0A6J2VPD6</accession>
<evidence type="ECO:0000313" key="3">
    <source>
        <dbReference type="Proteomes" id="UP000504632"/>
    </source>
</evidence>
<dbReference type="FunFam" id="2.60.200.20:FF:000061">
    <property type="entry name" value="Zgc:165656 protein"/>
    <property type="match status" value="1"/>
</dbReference>
<dbReference type="PANTHER" id="PTHR21315">
    <property type="entry name" value="APRATAXIN AND PNK-LIKE FACTOR-RELATED"/>
    <property type="match status" value="1"/>
</dbReference>
<feature type="region of interest" description="Disordered" evidence="1">
    <location>
        <begin position="122"/>
        <end position="486"/>
    </location>
</feature>
<feature type="compositionally biased region" description="Basic residues" evidence="1">
    <location>
        <begin position="424"/>
        <end position="438"/>
    </location>
</feature>
<gene>
    <name evidence="4" type="primary">aplf</name>
</gene>
<dbReference type="InParanoid" id="A0A6J2VPD6"/>
<dbReference type="InterPro" id="IPR019406">
    <property type="entry name" value="APLF_PBZ"/>
</dbReference>
<dbReference type="GO" id="GO:0006302">
    <property type="term" value="P:double-strand break repair"/>
    <property type="evidence" value="ECO:0007669"/>
    <property type="project" value="InterPro"/>
</dbReference>
<evidence type="ECO:0000259" key="2">
    <source>
        <dbReference type="Pfam" id="PF10283"/>
    </source>
</evidence>
<protein>
    <submittedName>
        <fullName evidence="4">Aprataxin and PNK-like factor</fullName>
    </submittedName>
</protein>
<dbReference type="CTD" id="200558"/>
<proteinExistence type="predicted"/>
<dbReference type="PANTHER" id="PTHR21315:SF2">
    <property type="entry name" value="APRATAXIN AND PNK-LIKE FACTOR"/>
    <property type="match status" value="1"/>
</dbReference>
<feature type="compositionally biased region" description="Basic and acidic residues" evidence="1">
    <location>
        <begin position="257"/>
        <end position="266"/>
    </location>
</feature>
<feature type="domain" description="PBZ-type" evidence="2">
    <location>
        <begin position="370"/>
        <end position="395"/>
    </location>
</feature>
<feature type="compositionally biased region" description="Basic and acidic residues" evidence="1">
    <location>
        <begin position="235"/>
        <end position="249"/>
    </location>
</feature>
<organism evidence="3 4">
    <name type="scientific">Chanos chanos</name>
    <name type="common">Milkfish</name>
    <name type="synonym">Mugil chanos</name>
    <dbReference type="NCBI Taxonomy" id="29144"/>
    <lineage>
        <taxon>Eukaryota</taxon>
        <taxon>Metazoa</taxon>
        <taxon>Chordata</taxon>
        <taxon>Craniata</taxon>
        <taxon>Vertebrata</taxon>
        <taxon>Euteleostomi</taxon>
        <taxon>Actinopterygii</taxon>
        <taxon>Neopterygii</taxon>
        <taxon>Teleostei</taxon>
        <taxon>Ostariophysi</taxon>
        <taxon>Gonorynchiformes</taxon>
        <taxon>Chanidae</taxon>
        <taxon>Chanos</taxon>
    </lineage>
</organism>
<dbReference type="AlphaFoldDB" id="A0A6J2VPD6"/>
<feature type="compositionally biased region" description="Polar residues" evidence="1">
    <location>
        <begin position="328"/>
        <end position="350"/>
    </location>
</feature>
<dbReference type="Pfam" id="PF10283">
    <property type="entry name" value="zf-CCHH"/>
    <property type="match status" value="2"/>
</dbReference>
<feature type="domain" description="PBZ-type" evidence="2">
    <location>
        <begin position="411"/>
        <end position="435"/>
    </location>
</feature>
<evidence type="ECO:0000313" key="4">
    <source>
        <dbReference type="RefSeq" id="XP_030634805.1"/>
    </source>
</evidence>
<dbReference type="GO" id="GO:0003906">
    <property type="term" value="F:DNA-(apurinic or apyrimidinic site) endonuclease activity"/>
    <property type="evidence" value="ECO:0007669"/>
    <property type="project" value="InterPro"/>
</dbReference>
<feature type="compositionally biased region" description="Basic and acidic residues" evidence="1">
    <location>
        <begin position="293"/>
        <end position="313"/>
    </location>
</feature>
<dbReference type="SUPFAM" id="SSF49879">
    <property type="entry name" value="SMAD/FHA domain"/>
    <property type="match status" value="1"/>
</dbReference>
<dbReference type="GO" id="GO:0035861">
    <property type="term" value="C:site of double-strand break"/>
    <property type="evidence" value="ECO:0007669"/>
    <property type="project" value="TreeGrafter"/>
</dbReference>
<dbReference type="GO" id="GO:0008408">
    <property type="term" value="F:3'-5' exonuclease activity"/>
    <property type="evidence" value="ECO:0007669"/>
    <property type="project" value="InterPro"/>
</dbReference>
<feature type="compositionally biased region" description="Acidic residues" evidence="1">
    <location>
        <begin position="396"/>
        <end position="411"/>
    </location>
</feature>
<feature type="compositionally biased region" description="Polar residues" evidence="1">
    <location>
        <begin position="157"/>
        <end position="169"/>
    </location>
</feature>
<dbReference type="InterPro" id="IPR008984">
    <property type="entry name" value="SMAD_FHA_dom_sf"/>
</dbReference>
<feature type="compositionally biased region" description="Polar residues" evidence="1">
    <location>
        <begin position="123"/>
        <end position="144"/>
    </location>
</feature>
<dbReference type="GO" id="GO:0005634">
    <property type="term" value="C:nucleus"/>
    <property type="evidence" value="ECO:0007669"/>
    <property type="project" value="TreeGrafter"/>
</dbReference>
<dbReference type="GeneID" id="115815975"/>
<dbReference type="Gene3D" id="2.60.200.20">
    <property type="match status" value="1"/>
</dbReference>
<feature type="compositionally biased region" description="Acidic residues" evidence="1">
    <location>
        <begin position="444"/>
        <end position="481"/>
    </location>
</feature>
<sequence>MPEFKLEPVDGGNHIDLPLGETVLGRGPFLGVNDKRVSRHHGILENLNGQLHLKPIHLNPCFSLASVEDSPQPLPKDQWHQLQPGDIFSLLPGKYIYRVVANDDEGTQRNSQNLEVLEDCSTPAASNPQVKTPILASQGSTLRASTEEREKDEQIHTPASTNQIDSETPSSRKSEEKASPQQRRKRELPAWMIGSAPCVQSPSTAKGGGKKAPARPNPAKAKQDGPKRSRAGVRVSDEEASEHSDVEKAPRKRVRRIKSDTEEESQRQVNEPLPSCGTRAFEDEMSDESDGGDAVREKQRKEAEKEMEGERQTKKTAGRTNPKAGRSENGSEATGDSESNERASQNGQRNSRVKQSEGASGSAGVKGQQRTPCPYGSSCYRKNPVHFQECSHPGDDDYEEEQAEDDEDDDRPECPYGTDCYRKNPLHKKEYKHTKPPAKRSVPSEDDEEDGNYDDSFINDDSEEVDEDSDYVPDQSDDSEKEDIKRLQKEAAAFVKRKRK</sequence>
<reference evidence="4" key="1">
    <citation type="submission" date="2025-08" db="UniProtKB">
        <authorList>
            <consortium name="RefSeq"/>
        </authorList>
    </citation>
    <scope>IDENTIFICATION</scope>
</reference>
<name>A0A6J2VPD6_CHACN</name>
<dbReference type="RefSeq" id="XP_030634805.1">
    <property type="nucleotide sequence ID" value="XM_030778945.1"/>
</dbReference>